<feature type="compositionally biased region" description="Basic and acidic residues" evidence="1">
    <location>
        <begin position="17"/>
        <end position="26"/>
    </location>
</feature>
<evidence type="ECO:0000313" key="2">
    <source>
        <dbReference type="EMBL" id="CAH9133567.1"/>
    </source>
</evidence>
<reference evidence="2" key="1">
    <citation type="submission" date="2022-07" db="EMBL/GenBank/DDBJ databases">
        <authorList>
            <person name="Macas J."/>
            <person name="Novak P."/>
            <person name="Neumann P."/>
        </authorList>
    </citation>
    <scope>NUCLEOTIDE SEQUENCE</scope>
</reference>
<keyword evidence="3" id="KW-1185">Reference proteome</keyword>
<dbReference type="PANTHER" id="PTHR11439:SF467">
    <property type="entry name" value="INTEGRASE CATALYTIC DOMAIN-CONTAINING PROTEIN"/>
    <property type="match status" value="1"/>
</dbReference>
<organism evidence="2 3">
    <name type="scientific">Cuscuta epithymum</name>
    <dbReference type="NCBI Taxonomy" id="186058"/>
    <lineage>
        <taxon>Eukaryota</taxon>
        <taxon>Viridiplantae</taxon>
        <taxon>Streptophyta</taxon>
        <taxon>Embryophyta</taxon>
        <taxon>Tracheophyta</taxon>
        <taxon>Spermatophyta</taxon>
        <taxon>Magnoliopsida</taxon>
        <taxon>eudicotyledons</taxon>
        <taxon>Gunneridae</taxon>
        <taxon>Pentapetalae</taxon>
        <taxon>asterids</taxon>
        <taxon>lamiids</taxon>
        <taxon>Solanales</taxon>
        <taxon>Convolvulaceae</taxon>
        <taxon>Cuscuteae</taxon>
        <taxon>Cuscuta</taxon>
        <taxon>Cuscuta subgen. Cuscuta</taxon>
    </lineage>
</organism>
<proteinExistence type="predicted"/>
<feature type="region of interest" description="Disordered" evidence="1">
    <location>
        <begin position="1"/>
        <end position="26"/>
    </location>
</feature>
<evidence type="ECO:0008006" key="4">
    <source>
        <dbReference type="Google" id="ProtNLM"/>
    </source>
</evidence>
<dbReference type="Proteomes" id="UP001152523">
    <property type="component" value="Unassembled WGS sequence"/>
</dbReference>
<protein>
    <recommendedName>
        <fullName evidence="4">Retrovirus-related Pol polyprotein from transposon TNT 1-94</fullName>
    </recommendedName>
</protein>
<gene>
    <name evidence="2" type="ORF">CEPIT_LOCUS33039</name>
</gene>
<dbReference type="EMBL" id="CAMAPF010000976">
    <property type="protein sequence ID" value="CAH9133567.1"/>
    <property type="molecule type" value="Genomic_DNA"/>
</dbReference>
<comment type="caution">
    <text evidence="2">The sequence shown here is derived from an EMBL/GenBank/DDBJ whole genome shotgun (WGS) entry which is preliminary data.</text>
</comment>
<dbReference type="CDD" id="cd09272">
    <property type="entry name" value="RNase_HI_RT_Ty1"/>
    <property type="match status" value="1"/>
</dbReference>
<sequence>MQDAKPENVPLGSHFKLSKEDSPKNNEERVQMQNITYASTIGIIMYAMVCTRPNIAHAVGVVSRFMGDPGKRHWEAVKLILRYLKGTASNALCFDGKNVELLGHVDADLASNYSDGSRSTTVYVFTFGGTTISRISQLQKVVALSTTEGEYVAITEASKEMEWLQNLLGELGKEYKNGIVYRDSQSVTFLANNSAFHKRTKHIRLKYHYIRHLLEMETLQLVKIRGSENPANMFTKVVTLEKLKLCIASIGLGT</sequence>
<evidence type="ECO:0000313" key="3">
    <source>
        <dbReference type="Proteomes" id="UP001152523"/>
    </source>
</evidence>
<dbReference type="PANTHER" id="PTHR11439">
    <property type="entry name" value="GAG-POL-RELATED RETROTRANSPOSON"/>
    <property type="match status" value="1"/>
</dbReference>
<dbReference type="AlphaFoldDB" id="A0AAV0FDQ4"/>
<evidence type="ECO:0000256" key="1">
    <source>
        <dbReference type="SAM" id="MobiDB-lite"/>
    </source>
</evidence>
<accession>A0AAV0FDQ4</accession>
<name>A0AAV0FDQ4_9ASTE</name>